<protein>
    <recommendedName>
        <fullName evidence="4">Transmembrane protein</fullName>
    </recommendedName>
</protein>
<reference evidence="2" key="1">
    <citation type="submission" date="2021-12" db="EMBL/GenBank/DDBJ databases">
        <title>Prjna785345.</title>
        <authorList>
            <person name="Rujirawat T."/>
            <person name="Krajaejun T."/>
        </authorList>
    </citation>
    <scope>NUCLEOTIDE SEQUENCE</scope>
    <source>
        <strain evidence="2">Pi057C3</strain>
    </source>
</reference>
<keyword evidence="3" id="KW-1185">Reference proteome</keyword>
<evidence type="ECO:0000256" key="1">
    <source>
        <dbReference type="SAM" id="Phobius"/>
    </source>
</evidence>
<keyword evidence="1" id="KW-0812">Transmembrane</keyword>
<feature type="transmembrane region" description="Helical" evidence="1">
    <location>
        <begin position="47"/>
        <end position="69"/>
    </location>
</feature>
<name>A0AAD5M108_PYTIN</name>
<gene>
    <name evidence="2" type="ORF">P43SY_001703</name>
</gene>
<dbReference type="Proteomes" id="UP001209570">
    <property type="component" value="Unassembled WGS sequence"/>
</dbReference>
<dbReference type="EMBL" id="JAKCXM010000155">
    <property type="protein sequence ID" value="KAJ0400425.1"/>
    <property type="molecule type" value="Genomic_DNA"/>
</dbReference>
<comment type="caution">
    <text evidence="2">The sequence shown here is derived from an EMBL/GenBank/DDBJ whole genome shotgun (WGS) entry which is preliminary data.</text>
</comment>
<evidence type="ECO:0000313" key="3">
    <source>
        <dbReference type="Proteomes" id="UP001209570"/>
    </source>
</evidence>
<evidence type="ECO:0000313" key="2">
    <source>
        <dbReference type="EMBL" id="KAJ0400425.1"/>
    </source>
</evidence>
<proteinExistence type="predicted"/>
<organism evidence="2 3">
    <name type="scientific">Pythium insidiosum</name>
    <name type="common">Pythiosis disease agent</name>
    <dbReference type="NCBI Taxonomy" id="114742"/>
    <lineage>
        <taxon>Eukaryota</taxon>
        <taxon>Sar</taxon>
        <taxon>Stramenopiles</taxon>
        <taxon>Oomycota</taxon>
        <taxon>Peronosporomycetes</taxon>
        <taxon>Pythiales</taxon>
        <taxon>Pythiaceae</taxon>
        <taxon>Pythium</taxon>
    </lineage>
</organism>
<keyword evidence="1" id="KW-1133">Transmembrane helix</keyword>
<keyword evidence="1" id="KW-0472">Membrane</keyword>
<evidence type="ECO:0008006" key="4">
    <source>
        <dbReference type="Google" id="ProtNLM"/>
    </source>
</evidence>
<accession>A0AAD5M108</accession>
<sequence>MTAKLVSTAHVHRSLDPVNAVATHQAHTFAQAFAHGLTFHALRQQSVYLATLSASMAVCNITVSALVYLRTEL</sequence>
<dbReference type="AlphaFoldDB" id="A0AAD5M108"/>